<evidence type="ECO:0000313" key="6">
    <source>
        <dbReference type="EMBL" id="MFC0673820.1"/>
    </source>
</evidence>
<dbReference type="InterPro" id="IPR036890">
    <property type="entry name" value="HATPase_C_sf"/>
</dbReference>
<gene>
    <name evidence="6" type="ORF">ACFFF6_07620</name>
</gene>
<dbReference type="PANTHER" id="PTHR24421">
    <property type="entry name" value="NITRATE/NITRITE SENSOR PROTEIN NARX-RELATED"/>
    <property type="match status" value="1"/>
</dbReference>
<dbReference type="Gene3D" id="1.20.5.1930">
    <property type="match status" value="1"/>
</dbReference>
<dbReference type="GO" id="GO:0016301">
    <property type="term" value="F:kinase activity"/>
    <property type="evidence" value="ECO:0007669"/>
    <property type="project" value="UniProtKB-KW"/>
</dbReference>
<dbReference type="RefSeq" id="WP_376979693.1">
    <property type="nucleotide sequence ID" value="NZ_JBHLSV010000007.1"/>
</dbReference>
<dbReference type="PANTHER" id="PTHR24421:SF63">
    <property type="entry name" value="SENSOR HISTIDINE KINASE DESK"/>
    <property type="match status" value="1"/>
</dbReference>
<comment type="caution">
    <text evidence="6">The sequence shown here is derived from an EMBL/GenBank/DDBJ whole genome shotgun (WGS) entry which is preliminary data.</text>
</comment>
<organism evidence="6 7">
    <name type="scientific">Brachybacterium hainanense</name>
    <dbReference type="NCBI Taxonomy" id="1541174"/>
    <lineage>
        <taxon>Bacteria</taxon>
        <taxon>Bacillati</taxon>
        <taxon>Actinomycetota</taxon>
        <taxon>Actinomycetes</taxon>
        <taxon>Micrococcales</taxon>
        <taxon>Dermabacteraceae</taxon>
        <taxon>Brachybacterium</taxon>
    </lineage>
</organism>
<evidence type="ECO:0000256" key="4">
    <source>
        <dbReference type="SAM" id="Phobius"/>
    </source>
</evidence>
<keyword evidence="4" id="KW-0472">Membrane</keyword>
<dbReference type="InterPro" id="IPR050482">
    <property type="entry name" value="Sensor_HK_TwoCompSys"/>
</dbReference>
<reference evidence="6 7" key="1">
    <citation type="submission" date="2024-09" db="EMBL/GenBank/DDBJ databases">
        <authorList>
            <person name="Sun Q."/>
            <person name="Mori K."/>
        </authorList>
    </citation>
    <scope>NUCLEOTIDE SEQUENCE [LARGE SCALE GENOMIC DNA]</scope>
    <source>
        <strain evidence="6 7">CICC 10874</strain>
    </source>
</reference>
<dbReference type="Proteomes" id="UP001589793">
    <property type="component" value="Unassembled WGS sequence"/>
</dbReference>
<keyword evidence="1" id="KW-0808">Transferase</keyword>
<accession>A0ABV6R9Z6</accession>
<evidence type="ECO:0000256" key="2">
    <source>
        <dbReference type="ARBA" id="ARBA00022777"/>
    </source>
</evidence>
<proteinExistence type="predicted"/>
<feature type="transmembrane region" description="Helical" evidence="4">
    <location>
        <begin position="79"/>
        <end position="100"/>
    </location>
</feature>
<keyword evidence="7" id="KW-1185">Reference proteome</keyword>
<dbReference type="InterPro" id="IPR011712">
    <property type="entry name" value="Sig_transdc_His_kin_sub3_dim/P"/>
</dbReference>
<keyword evidence="4" id="KW-1133">Transmembrane helix</keyword>
<keyword evidence="2 6" id="KW-0418">Kinase</keyword>
<evidence type="ECO:0000256" key="1">
    <source>
        <dbReference type="ARBA" id="ARBA00022679"/>
    </source>
</evidence>
<feature type="domain" description="Signal transduction histidine kinase subgroup 3 dimerisation and phosphoacceptor" evidence="5">
    <location>
        <begin position="193"/>
        <end position="258"/>
    </location>
</feature>
<feature type="transmembrane region" description="Helical" evidence="4">
    <location>
        <begin position="120"/>
        <end position="140"/>
    </location>
</feature>
<sequence length="377" mass="39963">MTVRPSRVLMWPGRVPPKEIRRLLTALIVLFAGASLAITLASGLGPPALPVTVLASLAGAGLGLWLARSCDVPRPAGALVLILLAAAALLATAFVLSGQPMTVFATGLPFAVVIAWQRPVWPSLVIASAAIGAAVLLRAAQEGGSSPATETIVMTVLLGAQTIGFAGAHVGWHMQRRLDQHDADQRDLALTRERLRFATDLHDIQGHTLLAIKLKAELARRSVERDPGVARAELQAIEELAAEADRRTRDLAEGYRTLALAVELANVEQLLGAAGIEVTLQRSGMPPPEHEQTFAALARESASNILRHTAATTVRIHLSDTTMVLENDGADPRTVVTDGRGTGLTGLHQRFAGHGGSFTWQHDGDRFTVTGEIGARS</sequence>
<evidence type="ECO:0000259" key="5">
    <source>
        <dbReference type="Pfam" id="PF07730"/>
    </source>
</evidence>
<evidence type="ECO:0000256" key="3">
    <source>
        <dbReference type="ARBA" id="ARBA00023012"/>
    </source>
</evidence>
<protein>
    <submittedName>
        <fullName evidence="6">Sensor histidine kinase</fullName>
    </submittedName>
</protein>
<name>A0ABV6R9Z6_9MICO</name>
<dbReference type="Gene3D" id="3.30.565.10">
    <property type="entry name" value="Histidine kinase-like ATPase, C-terminal domain"/>
    <property type="match status" value="1"/>
</dbReference>
<feature type="transmembrane region" description="Helical" evidence="4">
    <location>
        <begin position="152"/>
        <end position="172"/>
    </location>
</feature>
<dbReference type="Pfam" id="PF07730">
    <property type="entry name" value="HisKA_3"/>
    <property type="match status" value="1"/>
</dbReference>
<keyword evidence="3" id="KW-0902">Two-component regulatory system</keyword>
<evidence type="ECO:0000313" key="7">
    <source>
        <dbReference type="Proteomes" id="UP001589793"/>
    </source>
</evidence>
<dbReference type="EMBL" id="JBHLSV010000007">
    <property type="protein sequence ID" value="MFC0673820.1"/>
    <property type="molecule type" value="Genomic_DNA"/>
</dbReference>
<keyword evidence="4" id="KW-0812">Transmembrane</keyword>